<dbReference type="InterPro" id="IPR027469">
    <property type="entry name" value="Cation_efflux_TMD_sf"/>
</dbReference>
<feature type="transmembrane region" description="Helical" evidence="9">
    <location>
        <begin position="56"/>
        <end position="74"/>
    </location>
</feature>
<evidence type="ECO:0000256" key="5">
    <source>
        <dbReference type="ARBA" id="ARBA00022906"/>
    </source>
</evidence>
<comment type="caution">
    <text evidence="12">The sequence shown here is derived from an EMBL/GenBank/DDBJ whole genome shotgun (WGS) entry which is preliminary data.</text>
</comment>
<evidence type="ECO:0000313" key="12">
    <source>
        <dbReference type="EMBL" id="RZT90643.1"/>
    </source>
</evidence>
<dbReference type="InterPro" id="IPR058533">
    <property type="entry name" value="Cation_efflux_TM"/>
</dbReference>
<keyword evidence="13" id="KW-1185">Reference proteome</keyword>
<dbReference type="Pfam" id="PF16916">
    <property type="entry name" value="ZT_dimer"/>
    <property type="match status" value="1"/>
</dbReference>
<gene>
    <name evidence="12" type="ORF">EV678_1463</name>
</gene>
<dbReference type="Proteomes" id="UP000292136">
    <property type="component" value="Unassembled WGS sequence"/>
</dbReference>
<evidence type="ECO:0000313" key="13">
    <source>
        <dbReference type="Proteomes" id="UP000292136"/>
    </source>
</evidence>
<comment type="similarity">
    <text evidence="2">Belongs to the cation diffusion facilitator (CDF) transporter (TC 2.A.4) family. SLC30A subfamily.</text>
</comment>
<evidence type="ECO:0000256" key="6">
    <source>
        <dbReference type="ARBA" id="ARBA00022989"/>
    </source>
</evidence>
<keyword evidence="8 9" id="KW-0472">Membrane</keyword>
<comment type="subcellular location">
    <subcellularLocation>
        <location evidence="1">Membrane</location>
        <topology evidence="1">Multi-pass membrane protein</topology>
    </subcellularLocation>
</comment>
<dbReference type="SUPFAM" id="SSF161111">
    <property type="entry name" value="Cation efflux protein transmembrane domain-like"/>
    <property type="match status" value="1"/>
</dbReference>
<name>A0ABY0IST0_9RHOO</name>
<dbReference type="EMBL" id="SHKM01000001">
    <property type="protein sequence ID" value="RZT90643.1"/>
    <property type="molecule type" value="Genomic_DNA"/>
</dbReference>
<evidence type="ECO:0000256" key="7">
    <source>
        <dbReference type="ARBA" id="ARBA00023065"/>
    </source>
</evidence>
<keyword evidence="5" id="KW-0864">Zinc transport</keyword>
<feature type="transmembrane region" description="Helical" evidence="9">
    <location>
        <begin position="188"/>
        <end position="206"/>
    </location>
</feature>
<evidence type="ECO:0000256" key="2">
    <source>
        <dbReference type="ARBA" id="ARBA00008873"/>
    </source>
</evidence>
<dbReference type="Gene3D" id="1.20.1510.10">
    <property type="entry name" value="Cation efflux protein transmembrane domain"/>
    <property type="match status" value="1"/>
</dbReference>
<dbReference type="Pfam" id="PF01545">
    <property type="entry name" value="Cation_efflux"/>
    <property type="match status" value="1"/>
</dbReference>
<sequence>MAHAHHHDCGHGHAHSNHHGGKGLLLATLLTLGFAGVEAVAGAWSGSLALIGDAGHMVNDGVALALAAAAAWVARRPPSHRHTYGWGRAEVLAALLNGLAMLALVVAILVEAVQRFQDPAPVAGPAVMAVAVVGLLMNALVAWMLSRGESSLNTRAALLHVLGDMLGSVAAIASGAIVYFTGWKQADPLLAAGIALLISVSSLRLLREALHALMEGTPPHISAAEVGAAMEQVDGVLGVYDLHVWTVGDGEVMLSAHLQVADLAAWPQTLAGLRQVLQQRWHIRHVTLQPETDPIEPLHRPA</sequence>
<feature type="transmembrane region" description="Helical" evidence="9">
    <location>
        <begin position="24"/>
        <end position="44"/>
    </location>
</feature>
<accession>A0ABY0IST0</accession>
<dbReference type="InterPro" id="IPR050681">
    <property type="entry name" value="CDF/SLC30A"/>
</dbReference>
<evidence type="ECO:0000256" key="1">
    <source>
        <dbReference type="ARBA" id="ARBA00004141"/>
    </source>
</evidence>
<dbReference type="RefSeq" id="WP_130459024.1">
    <property type="nucleotide sequence ID" value="NZ_SHKM01000001.1"/>
</dbReference>
<evidence type="ECO:0000256" key="4">
    <source>
        <dbReference type="ARBA" id="ARBA00022692"/>
    </source>
</evidence>
<organism evidence="12 13">
    <name type="scientific">Azospira oryzae</name>
    <dbReference type="NCBI Taxonomy" id="146939"/>
    <lineage>
        <taxon>Bacteria</taxon>
        <taxon>Pseudomonadati</taxon>
        <taxon>Pseudomonadota</taxon>
        <taxon>Betaproteobacteria</taxon>
        <taxon>Rhodocyclales</taxon>
        <taxon>Rhodocyclaceae</taxon>
        <taxon>Azospira</taxon>
    </lineage>
</organism>
<dbReference type="PANTHER" id="PTHR11562">
    <property type="entry name" value="CATION EFFLUX PROTEIN/ ZINC TRANSPORTER"/>
    <property type="match status" value="1"/>
</dbReference>
<protein>
    <submittedName>
        <fullName evidence="12">Cobalt-zinc-cadmium efflux system protein</fullName>
    </submittedName>
</protein>
<reference evidence="12 13" key="1">
    <citation type="submission" date="2019-02" db="EMBL/GenBank/DDBJ databases">
        <title>Genomic Encyclopedia of Type Strains, Phase IV (KMG-IV): sequencing the most valuable type-strain genomes for metagenomic binning, comparative biology and taxonomic classification.</title>
        <authorList>
            <person name="Goeker M."/>
        </authorList>
    </citation>
    <scope>NUCLEOTIDE SEQUENCE [LARGE SCALE GENOMIC DNA]</scope>
    <source>
        <strain evidence="12 13">DSM 21223</strain>
    </source>
</reference>
<evidence type="ECO:0000256" key="9">
    <source>
        <dbReference type="SAM" id="Phobius"/>
    </source>
</evidence>
<feature type="transmembrane region" description="Helical" evidence="9">
    <location>
        <begin position="157"/>
        <end position="182"/>
    </location>
</feature>
<keyword evidence="3" id="KW-0813">Transport</keyword>
<dbReference type="InterPro" id="IPR002524">
    <property type="entry name" value="Cation_efflux"/>
</dbReference>
<feature type="transmembrane region" description="Helical" evidence="9">
    <location>
        <begin position="122"/>
        <end position="145"/>
    </location>
</feature>
<proteinExistence type="inferred from homology"/>
<evidence type="ECO:0000256" key="8">
    <source>
        <dbReference type="ARBA" id="ARBA00023136"/>
    </source>
</evidence>
<dbReference type="PANTHER" id="PTHR11562:SF17">
    <property type="entry name" value="RE54080P-RELATED"/>
    <property type="match status" value="1"/>
</dbReference>
<keyword evidence="4 9" id="KW-0812">Transmembrane</keyword>
<feature type="transmembrane region" description="Helical" evidence="9">
    <location>
        <begin position="86"/>
        <end position="110"/>
    </location>
</feature>
<dbReference type="InterPro" id="IPR027470">
    <property type="entry name" value="Cation_efflux_CTD"/>
</dbReference>
<dbReference type="SUPFAM" id="SSF160240">
    <property type="entry name" value="Cation efflux protein cytoplasmic domain-like"/>
    <property type="match status" value="1"/>
</dbReference>
<keyword evidence="6 9" id="KW-1133">Transmembrane helix</keyword>
<evidence type="ECO:0000259" key="10">
    <source>
        <dbReference type="Pfam" id="PF01545"/>
    </source>
</evidence>
<evidence type="ECO:0000256" key="3">
    <source>
        <dbReference type="ARBA" id="ARBA00022448"/>
    </source>
</evidence>
<dbReference type="InterPro" id="IPR036837">
    <property type="entry name" value="Cation_efflux_CTD_sf"/>
</dbReference>
<dbReference type="NCBIfam" id="TIGR01297">
    <property type="entry name" value="CDF"/>
    <property type="match status" value="1"/>
</dbReference>
<feature type="domain" description="Cation efflux protein transmembrane" evidence="10">
    <location>
        <begin position="24"/>
        <end position="214"/>
    </location>
</feature>
<keyword evidence="5" id="KW-0862">Zinc</keyword>
<feature type="domain" description="Cation efflux protein cytoplasmic" evidence="11">
    <location>
        <begin position="218"/>
        <end position="291"/>
    </location>
</feature>
<evidence type="ECO:0000259" key="11">
    <source>
        <dbReference type="Pfam" id="PF16916"/>
    </source>
</evidence>
<keyword evidence="7" id="KW-0406">Ion transport</keyword>